<dbReference type="PRINTS" id="PR01738">
    <property type="entry name" value="RNABINDINGM8"/>
</dbReference>
<dbReference type="Pfam" id="PF00076">
    <property type="entry name" value="RRM_1"/>
    <property type="match status" value="1"/>
</dbReference>
<gene>
    <name evidence="9" type="ORF">HK105_200113</name>
</gene>
<evidence type="ECO:0000259" key="8">
    <source>
        <dbReference type="PROSITE" id="PS50102"/>
    </source>
</evidence>
<evidence type="ECO:0000313" key="10">
    <source>
        <dbReference type="Proteomes" id="UP001527925"/>
    </source>
</evidence>
<feature type="region of interest" description="Disordered" evidence="7">
    <location>
        <begin position="154"/>
        <end position="220"/>
    </location>
</feature>
<keyword evidence="3" id="KW-0963">Cytoplasm</keyword>
<dbReference type="CDD" id="cd12324">
    <property type="entry name" value="RRM_RBM8"/>
    <property type="match status" value="1"/>
</dbReference>
<feature type="compositionally biased region" description="Basic and acidic residues" evidence="7">
    <location>
        <begin position="37"/>
        <end position="46"/>
    </location>
</feature>
<comment type="caution">
    <text evidence="9">The sequence shown here is derived from an EMBL/GenBank/DDBJ whole genome shotgun (WGS) entry which is preliminary data.</text>
</comment>
<evidence type="ECO:0000256" key="2">
    <source>
        <dbReference type="ARBA" id="ARBA00004496"/>
    </source>
</evidence>
<dbReference type="SMART" id="SM00360">
    <property type="entry name" value="RRM"/>
    <property type="match status" value="1"/>
</dbReference>
<feature type="region of interest" description="Disordered" evidence="7">
    <location>
        <begin position="26"/>
        <end position="51"/>
    </location>
</feature>
<reference evidence="9 10" key="1">
    <citation type="submission" date="2023-09" db="EMBL/GenBank/DDBJ databases">
        <title>Pangenome analysis of Batrachochytrium dendrobatidis and related Chytrids.</title>
        <authorList>
            <person name="Yacoub M.N."/>
            <person name="Stajich J.E."/>
            <person name="James T.Y."/>
        </authorList>
    </citation>
    <scope>NUCLEOTIDE SEQUENCE [LARGE SCALE GENOMIC DNA]</scope>
    <source>
        <strain evidence="9 10">JEL0888</strain>
    </source>
</reference>
<organism evidence="9 10">
    <name type="scientific">Polyrhizophydium stewartii</name>
    <dbReference type="NCBI Taxonomy" id="2732419"/>
    <lineage>
        <taxon>Eukaryota</taxon>
        <taxon>Fungi</taxon>
        <taxon>Fungi incertae sedis</taxon>
        <taxon>Chytridiomycota</taxon>
        <taxon>Chytridiomycota incertae sedis</taxon>
        <taxon>Chytridiomycetes</taxon>
        <taxon>Rhizophydiales</taxon>
        <taxon>Rhizophydiales incertae sedis</taxon>
        <taxon>Polyrhizophydium</taxon>
    </lineage>
</organism>
<keyword evidence="4 6" id="KW-0694">RNA-binding</keyword>
<dbReference type="InterPro" id="IPR008111">
    <property type="entry name" value="RNA-bd_8"/>
</dbReference>
<evidence type="ECO:0000256" key="3">
    <source>
        <dbReference type="ARBA" id="ARBA00022490"/>
    </source>
</evidence>
<sequence length="220" mass="24768">MDNLEINVDIEPVDDMAVDEDLTSRVKAGASKRRGRGFGESRDRGDFGNGGFEALESEGTGKAQRSVEGWIVLVTNIHEEATEEDVQEKFAEYGNVKSLHLNLDRRTGFVKGYALVEYENYNQARTAIESASGSELLGRVLHVDFAFVRGASDSKSVQHVGGRAPAPAKPRLGVSERMRGRIGDRRMDMDADAKPEERRGDRDRDDDDRDDRRDRRERRR</sequence>
<dbReference type="InterPro" id="IPR033744">
    <property type="entry name" value="RRM_RBM8"/>
</dbReference>
<evidence type="ECO:0000256" key="5">
    <source>
        <dbReference type="ARBA" id="ARBA00023242"/>
    </source>
</evidence>
<accession>A0ABR4NKK0</accession>
<dbReference type="InterPro" id="IPR012677">
    <property type="entry name" value="Nucleotide-bd_a/b_plait_sf"/>
</dbReference>
<keyword evidence="10" id="KW-1185">Reference proteome</keyword>
<comment type="subcellular location">
    <subcellularLocation>
        <location evidence="2">Cytoplasm</location>
    </subcellularLocation>
    <subcellularLocation>
        <location evidence="1">Nucleus</location>
    </subcellularLocation>
</comment>
<evidence type="ECO:0000256" key="7">
    <source>
        <dbReference type="SAM" id="MobiDB-lite"/>
    </source>
</evidence>
<keyword evidence="5" id="KW-0539">Nucleus</keyword>
<dbReference type="PANTHER" id="PTHR45894">
    <property type="entry name" value="RNA-BINDING PROTEIN 8A"/>
    <property type="match status" value="1"/>
</dbReference>
<evidence type="ECO:0000256" key="6">
    <source>
        <dbReference type="PROSITE-ProRule" id="PRU00176"/>
    </source>
</evidence>
<dbReference type="EMBL" id="JADGIZ020000001">
    <property type="protein sequence ID" value="KAL2920047.1"/>
    <property type="molecule type" value="Genomic_DNA"/>
</dbReference>
<feature type="domain" description="RRM" evidence="8">
    <location>
        <begin position="70"/>
        <end position="148"/>
    </location>
</feature>
<dbReference type="PROSITE" id="PS50102">
    <property type="entry name" value="RRM"/>
    <property type="match status" value="1"/>
</dbReference>
<dbReference type="Proteomes" id="UP001527925">
    <property type="component" value="Unassembled WGS sequence"/>
</dbReference>
<evidence type="ECO:0000313" key="9">
    <source>
        <dbReference type="EMBL" id="KAL2920047.1"/>
    </source>
</evidence>
<dbReference type="InterPro" id="IPR000504">
    <property type="entry name" value="RRM_dom"/>
</dbReference>
<proteinExistence type="predicted"/>
<protein>
    <recommendedName>
        <fullName evidence="8">RRM domain-containing protein</fullName>
    </recommendedName>
</protein>
<evidence type="ECO:0000256" key="4">
    <source>
        <dbReference type="ARBA" id="ARBA00022884"/>
    </source>
</evidence>
<evidence type="ECO:0000256" key="1">
    <source>
        <dbReference type="ARBA" id="ARBA00004123"/>
    </source>
</evidence>
<feature type="compositionally biased region" description="Basic and acidic residues" evidence="7">
    <location>
        <begin position="174"/>
        <end position="203"/>
    </location>
</feature>
<name>A0ABR4NKK0_9FUNG</name>
<dbReference type="SUPFAM" id="SSF54928">
    <property type="entry name" value="RNA-binding domain, RBD"/>
    <property type="match status" value="1"/>
</dbReference>
<dbReference type="Gene3D" id="3.30.70.330">
    <property type="match status" value="1"/>
</dbReference>
<dbReference type="InterPro" id="IPR035979">
    <property type="entry name" value="RBD_domain_sf"/>
</dbReference>